<dbReference type="SUPFAM" id="SSF140931">
    <property type="entry name" value="Fic-like"/>
    <property type="match status" value="1"/>
</dbReference>
<accession>A0A6M8NC24</accession>
<dbReference type="PIRSF" id="PIRSF038925">
    <property type="entry name" value="AMP-prot_trans"/>
    <property type="match status" value="1"/>
</dbReference>
<dbReference type="InterPro" id="IPR025758">
    <property type="entry name" value="Fic/DOC_N"/>
</dbReference>
<dbReference type="InterPro" id="IPR036388">
    <property type="entry name" value="WH-like_DNA-bd_sf"/>
</dbReference>
<dbReference type="Gene3D" id="1.10.10.10">
    <property type="entry name" value="Winged helix-like DNA-binding domain superfamily/Winged helix DNA-binding domain"/>
    <property type="match status" value="1"/>
</dbReference>
<dbReference type="Proteomes" id="UP000290378">
    <property type="component" value="Unassembled WGS sequence"/>
</dbReference>
<evidence type="ECO:0000313" key="1">
    <source>
        <dbReference type="EMBL" id="RXI41707.1"/>
    </source>
</evidence>
<organism evidence="1 2">
    <name type="scientific">Arcobacter cloacae</name>
    <dbReference type="NCBI Taxonomy" id="1054034"/>
    <lineage>
        <taxon>Bacteria</taxon>
        <taxon>Pseudomonadati</taxon>
        <taxon>Campylobacterota</taxon>
        <taxon>Epsilonproteobacteria</taxon>
        <taxon>Campylobacterales</taxon>
        <taxon>Arcobacteraceae</taxon>
        <taxon>Arcobacter</taxon>
    </lineage>
</organism>
<dbReference type="PROSITE" id="PS51459">
    <property type="entry name" value="FIDO"/>
    <property type="match status" value="1"/>
</dbReference>
<dbReference type="PANTHER" id="PTHR13504">
    <property type="entry name" value="FIDO DOMAIN-CONTAINING PROTEIN DDB_G0283145"/>
    <property type="match status" value="1"/>
</dbReference>
<dbReference type="InterPro" id="IPR003812">
    <property type="entry name" value="Fido"/>
</dbReference>
<evidence type="ECO:0000313" key="2">
    <source>
        <dbReference type="Proteomes" id="UP000290378"/>
    </source>
</evidence>
<dbReference type="Pfam" id="PF13784">
    <property type="entry name" value="Fic_N"/>
    <property type="match status" value="1"/>
</dbReference>
<sequence length="378" mass="43746">MNIKDFKSGTLRQEYQYKSFIPEMINHTFTWDDPQINTMLEDATRALGELNAFTMIVPNVDIFIQMHITKEANTSSKIEGTKTEMDEVLISKEQIDPEKRDDWQEVRNYIDAMNSAIKELETLPISNRLIKNIHAILLNSVRGEAKQPGEFRKSQNWIGGASLTTAYFIPPHHNEVNELMSDLEKFLHNEEIFVPHLIKIAIAHYQFETIHPFLDGNGRIGRLLIPLYLVSNKLLKKPSLYLSDFIEKNKSAYYEALTRVRTNNDLIHWIKFFLEAVIVTANSGVKTFETILNLKQEMDSIVVSFGKKAHNASKLIEFLYQRPIVNMTDIGRELELAKATVSSLVKDFEKKGILKEITGYERNKFYAFERYLEAYSKN</sequence>
<comment type="caution">
    <text evidence="1">The sequence shown here is derived from an EMBL/GenBank/DDBJ whole genome shotgun (WGS) entry which is preliminary data.</text>
</comment>
<dbReference type="InterPro" id="IPR036597">
    <property type="entry name" value="Fido-like_dom_sf"/>
</dbReference>
<dbReference type="RefSeq" id="WP_129013370.1">
    <property type="nucleotide sequence ID" value="NZ_CBCSEI010000007.1"/>
</dbReference>
<gene>
    <name evidence="1" type="ORF">CP963_06295</name>
</gene>
<keyword evidence="2" id="KW-1185">Reference proteome</keyword>
<dbReference type="SUPFAM" id="SSF46785">
    <property type="entry name" value="Winged helix' DNA-binding domain"/>
    <property type="match status" value="1"/>
</dbReference>
<dbReference type="AlphaFoldDB" id="A0A6M8NC24"/>
<dbReference type="Gene3D" id="1.10.3290.10">
    <property type="entry name" value="Fido-like domain"/>
    <property type="match status" value="1"/>
</dbReference>
<reference evidence="1 2" key="1">
    <citation type="submission" date="2017-09" db="EMBL/GenBank/DDBJ databases">
        <title>Genomics of the genus Arcobacter.</title>
        <authorList>
            <person name="Perez-Cataluna A."/>
            <person name="Figueras M.J."/>
            <person name="Salas-Masso N."/>
        </authorList>
    </citation>
    <scope>NUCLEOTIDE SEQUENCE [LARGE SCALE GENOMIC DNA]</scope>
    <source>
        <strain evidence="1 2">CECT 7834</strain>
    </source>
</reference>
<dbReference type="Pfam" id="PF02661">
    <property type="entry name" value="Fic"/>
    <property type="match status" value="1"/>
</dbReference>
<proteinExistence type="predicted"/>
<name>A0A6M8NC24_9BACT</name>
<dbReference type="InterPro" id="IPR040198">
    <property type="entry name" value="Fido_containing"/>
</dbReference>
<dbReference type="PANTHER" id="PTHR13504:SF38">
    <property type="entry name" value="FIDO DOMAIN-CONTAINING PROTEIN"/>
    <property type="match status" value="1"/>
</dbReference>
<dbReference type="InterPro" id="IPR026287">
    <property type="entry name" value="SoFic-like"/>
</dbReference>
<protein>
    <submittedName>
        <fullName evidence="1">Cell filamentation protein Fic</fullName>
    </submittedName>
</protein>
<dbReference type="InterPro" id="IPR036390">
    <property type="entry name" value="WH_DNA-bd_sf"/>
</dbReference>
<dbReference type="EMBL" id="NXII01000006">
    <property type="protein sequence ID" value="RXI41707.1"/>
    <property type="molecule type" value="Genomic_DNA"/>
</dbReference>